<dbReference type="InterPro" id="IPR047975">
    <property type="entry name" value="Heme_bind_FMP"/>
</dbReference>
<proteinExistence type="predicted"/>
<gene>
    <name evidence="1" type="ORF">ICL07_12480</name>
</gene>
<dbReference type="NCBIfam" id="NF040572">
    <property type="entry name" value="heme_bind_FMP"/>
    <property type="match status" value="1"/>
</dbReference>
<accession>A0ABR7TNT6</accession>
<comment type="caution">
    <text evidence="1">The sequence shown here is derived from an EMBL/GenBank/DDBJ whole genome shotgun (WGS) entry which is preliminary data.</text>
</comment>
<evidence type="ECO:0000313" key="1">
    <source>
        <dbReference type="EMBL" id="MBC9931197.1"/>
    </source>
</evidence>
<name>A0ABR7TNT6_9BACT</name>
<dbReference type="Proteomes" id="UP000659124">
    <property type="component" value="Unassembled WGS sequence"/>
</dbReference>
<protein>
    <submittedName>
        <fullName evidence="1">Uncharacterized protein</fullName>
    </submittedName>
</protein>
<reference evidence="1 2" key="1">
    <citation type="submission" date="2020-09" db="EMBL/GenBank/DDBJ databases">
        <title>Genome sequences of type strains of Chitinophaga qingshengii and Chitinophaga varians.</title>
        <authorList>
            <person name="Kittiwongwattana C."/>
        </authorList>
    </citation>
    <scope>NUCLEOTIDE SEQUENCE [LARGE SCALE GENOMIC DNA]</scope>
    <source>
        <strain evidence="1 2">JCM 30026</strain>
    </source>
</reference>
<keyword evidence="2" id="KW-1185">Reference proteome</keyword>
<sequence>MSTDLRAGAPVNVVNAPTEGLQETLHVKTMESGDLATFITDLETDGAAVLTEKEVIATTATAKQPTLGPLADLQGDWTGRGLNVMSLPNNFKANPAHRFKVKINSLIEDTQFSPISAPIPNRGNIQDDIFFLGLTYLQKVSDGETLEGLHIEPGIFLFLPSNPEQKDATIVRMATIPHGNAVMAQGPFLTVPSAPIINKVDPTPFMLDKDGKRKNITDPGYLKAFSEAIDKAPPHINKEAFKDPNVILSDYNKKLIHDGKKIISTTVFQVNATPIGGINDGLGIGPSSPKDGGITNIPFVVKNADANSMSATFWINTVENEDKSQFLVLQYSQTVILKFSFPKDSNSKEPDIMWPHITTANLIKR</sequence>
<dbReference type="RefSeq" id="WP_188088233.1">
    <property type="nucleotide sequence ID" value="NZ_JACVFC010000001.1"/>
</dbReference>
<organism evidence="1 2">
    <name type="scientific">Chitinophaga qingshengii</name>
    <dbReference type="NCBI Taxonomy" id="1569794"/>
    <lineage>
        <taxon>Bacteria</taxon>
        <taxon>Pseudomonadati</taxon>
        <taxon>Bacteroidota</taxon>
        <taxon>Chitinophagia</taxon>
        <taxon>Chitinophagales</taxon>
        <taxon>Chitinophagaceae</taxon>
        <taxon>Chitinophaga</taxon>
    </lineage>
</organism>
<evidence type="ECO:0000313" key="2">
    <source>
        <dbReference type="Proteomes" id="UP000659124"/>
    </source>
</evidence>
<dbReference type="EMBL" id="JACVFC010000001">
    <property type="protein sequence ID" value="MBC9931197.1"/>
    <property type="molecule type" value="Genomic_DNA"/>
</dbReference>